<sequence>MREIPAPMNLEWPTVTVGLWSTLGGVPTSMSPIWRSALLLNVESSCSVSVVARSVVLSRPSCLKIWCTLVHSFVPSS</sequence>
<accession>A0A183FX88</accession>
<reference evidence="3" key="2">
    <citation type="submission" date="2019-09" db="UniProtKB">
        <authorList>
            <consortium name="WormBaseParasite"/>
        </authorList>
    </citation>
    <scope>IDENTIFICATION</scope>
</reference>
<protein>
    <submittedName>
        <fullName evidence="3">Secreted protein</fullName>
    </submittedName>
</protein>
<dbReference type="AlphaFoldDB" id="A0A183FX88"/>
<reference evidence="1 2" key="1">
    <citation type="submission" date="2018-11" db="EMBL/GenBank/DDBJ databases">
        <authorList>
            <consortium name="Pathogen Informatics"/>
        </authorList>
    </citation>
    <scope>NUCLEOTIDE SEQUENCE [LARGE SCALE GENOMIC DNA]</scope>
</reference>
<gene>
    <name evidence="1" type="ORF">HPBE_LOCUS13144</name>
</gene>
<evidence type="ECO:0000313" key="2">
    <source>
        <dbReference type="Proteomes" id="UP000050761"/>
    </source>
</evidence>
<dbReference type="EMBL" id="UZAH01027795">
    <property type="protein sequence ID" value="VDO95058.1"/>
    <property type="molecule type" value="Genomic_DNA"/>
</dbReference>
<organism evidence="2 3">
    <name type="scientific">Heligmosomoides polygyrus</name>
    <name type="common">Parasitic roundworm</name>
    <dbReference type="NCBI Taxonomy" id="6339"/>
    <lineage>
        <taxon>Eukaryota</taxon>
        <taxon>Metazoa</taxon>
        <taxon>Ecdysozoa</taxon>
        <taxon>Nematoda</taxon>
        <taxon>Chromadorea</taxon>
        <taxon>Rhabditida</taxon>
        <taxon>Rhabditina</taxon>
        <taxon>Rhabditomorpha</taxon>
        <taxon>Strongyloidea</taxon>
        <taxon>Heligmosomidae</taxon>
        <taxon>Heligmosomoides</taxon>
    </lineage>
</organism>
<proteinExistence type="predicted"/>
<dbReference type="WBParaSite" id="HPBE_0001314301-mRNA-1">
    <property type="protein sequence ID" value="HPBE_0001314301-mRNA-1"/>
    <property type="gene ID" value="HPBE_0001314301"/>
</dbReference>
<evidence type="ECO:0000313" key="3">
    <source>
        <dbReference type="WBParaSite" id="HPBE_0001314301-mRNA-1"/>
    </source>
</evidence>
<accession>A0A3P8D3L4</accession>
<name>A0A183FX88_HELPZ</name>
<dbReference type="Proteomes" id="UP000050761">
    <property type="component" value="Unassembled WGS sequence"/>
</dbReference>
<keyword evidence="2" id="KW-1185">Reference proteome</keyword>
<evidence type="ECO:0000313" key="1">
    <source>
        <dbReference type="EMBL" id="VDO95058.1"/>
    </source>
</evidence>